<feature type="region of interest" description="Disordered" evidence="8">
    <location>
        <begin position="232"/>
        <end position="387"/>
    </location>
</feature>
<sequence length="542" mass="59023">MAQRDNLFLSGPDFRINITNIINIVNIITIDLAFLGRMRRISSKMSDDNNAFQAFIGGFSHAKPSLSPPRSVPITTTTTKTAATTTTTTKRRKIELADAATVPLTSIKAPKRAKSPPKKPQTITDRATKAFQALPTIDDSVSKFLTTESTTVAGPDQQKPKRKRAKKATSTKPPPPVLYSPEKALLQAESQQFLFATSSQLAVEDSPKLIKETVAAVEASEASFSAQLSTKLSLQPAEKHHWGSSRRDFNGGMLRDTSGLRRTAPAPKRPVAQPEKDEGGWTVLSSSSPPVAAPPRLPAPAEMPLQQKDSNARLPISVSPEKPVRKRGRPPKKQQQPSTESAFVDIDEISDPESPATPSPPRRRASPSTNPPPTLHLSPSRSLHTTTTTADALTATAQLKAQDGQWSSVSKQLFPLITNTLKAMPRSTDPVKPSWHQKILLYDPIVLEDITADLNQKGLRVSIRRRKTKVAAKKGKKTAKEGGKVVAEEGTGVAMAGEQSGEAETESVDEPLQPWMVQKWCEENSVCCLWKEGLRGGVRTRY</sequence>
<evidence type="ECO:0000256" key="4">
    <source>
        <dbReference type="ARBA" id="ARBA00023172"/>
    </source>
</evidence>
<evidence type="ECO:0000256" key="5">
    <source>
        <dbReference type="ARBA" id="ARBA00023204"/>
    </source>
</evidence>
<keyword evidence="5" id="KW-0234">DNA repair</keyword>
<feature type="region of interest" description="Disordered" evidence="8">
    <location>
        <begin position="66"/>
        <end position="88"/>
    </location>
</feature>
<keyword evidence="10" id="KW-1185">Reference proteome</keyword>
<evidence type="ECO:0000313" key="10">
    <source>
        <dbReference type="Proteomes" id="UP001138500"/>
    </source>
</evidence>
<dbReference type="GO" id="GO:0006260">
    <property type="term" value="P:DNA replication"/>
    <property type="evidence" value="ECO:0007669"/>
    <property type="project" value="InterPro"/>
</dbReference>
<evidence type="ECO:0000256" key="2">
    <source>
        <dbReference type="ARBA" id="ARBA00006661"/>
    </source>
</evidence>
<dbReference type="GO" id="GO:0006310">
    <property type="term" value="P:DNA recombination"/>
    <property type="evidence" value="ECO:0007669"/>
    <property type="project" value="UniProtKB-KW"/>
</dbReference>
<evidence type="ECO:0000256" key="3">
    <source>
        <dbReference type="ARBA" id="ARBA00022763"/>
    </source>
</evidence>
<reference evidence="9 10" key="1">
    <citation type="journal article" date="2018" name="IMA Fungus">
        <title>IMA Genome-F 10: Nine draft genome sequences of Claviceps purpurea s.lat., including C. arundinis, C. humidiphila, and C. cf. spartinae, pseudomolecules for the pitch canker pathogen Fusarium circinatum, draft genome of Davidsoniella eucalypti, Grosmannia galeiformis, Quambalaria eucalypti, and Teratosphaeria destructans.</title>
        <authorList>
            <person name="Wingfield B.D."/>
            <person name="Liu M."/>
            <person name="Nguyen H.D."/>
            <person name="Lane F.A."/>
            <person name="Morgan S.W."/>
            <person name="De Vos L."/>
            <person name="Wilken P.M."/>
            <person name="Duong T.A."/>
            <person name="Aylward J."/>
            <person name="Coetzee M.P."/>
            <person name="Dadej K."/>
            <person name="De Beer Z.W."/>
            <person name="Findlay W."/>
            <person name="Havenga M."/>
            <person name="Kolarik M."/>
            <person name="Menzies J.G."/>
            <person name="Naidoo K."/>
            <person name="Pochopski O."/>
            <person name="Shoukouhi P."/>
            <person name="Santana Q.C."/>
            <person name="Seifert K.A."/>
            <person name="Soal N."/>
            <person name="Steenkamp E.T."/>
            <person name="Tatham C.T."/>
            <person name="van der Nest M.A."/>
            <person name="Wingfield M.J."/>
        </authorList>
    </citation>
    <scope>NUCLEOTIDE SEQUENCE [LARGE SCALE GENOMIC DNA]</scope>
    <source>
        <strain evidence="9">CMW44962</strain>
    </source>
</reference>
<evidence type="ECO:0000256" key="1">
    <source>
        <dbReference type="ARBA" id="ARBA00004123"/>
    </source>
</evidence>
<accession>A0A9W7W5B9</accession>
<comment type="caution">
    <text evidence="9">The sequence shown here is derived from an EMBL/GenBank/DDBJ whole genome shotgun (WGS) entry which is preliminary data.</text>
</comment>
<dbReference type="Pfam" id="PF09494">
    <property type="entry name" value="Slx4"/>
    <property type="match status" value="1"/>
</dbReference>
<feature type="compositionally biased region" description="Low complexity" evidence="8">
    <location>
        <begin position="375"/>
        <end position="387"/>
    </location>
</feature>
<dbReference type="Proteomes" id="UP001138500">
    <property type="component" value="Unassembled WGS sequence"/>
</dbReference>
<dbReference type="InterPro" id="IPR018574">
    <property type="entry name" value="Structure-sp_endonuc_su_Slx4"/>
</dbReference>
<keyword evidence="3" id="KW-0227">DNA damage</keyword>
<dbReference type="OrthoDB" id="5349119at2759"/>
<keyword evidence="4" id="KW-0233">DNA recombination</keyword>
<evidence type="ECO:0000256" key="6">
    <source>
        <dbReference type="ARBA" id="ARBA00023242"/>
    </source>
</evidence>
<keyword evidence="9" id="KW-0255">Endonuclease</keyword>
<gene>
    <name evidence="9" type="ORF">Tdes44962_MAKER01758</name>
</gene>
<keyword evidence="9" id="KW-0378">Hydrolase</keyword>
<comment type="subcellular location">
    <subcellularLocation>
        <location evidence="1">Nucleus</location>
    </subcellularLocation>
</comment>
<evidence type="ECO:0000256" key="8">
    <source>
        <dbReference type="SAM" id="MobiDB-lite"/>
    </source>
</evidence>
<evidence type="ECO:0000256" key="7">
    <source>
        <dbReference type="ARBA" id="ARBA00029496"/>
    </source>
</evidence>
<dbReference type="GO" id="GO:0006281">
    <property type="term" value="P:DNA repair"/>
    <property type="evidence" value="ECO:0007669"/>
    <property type="project" value="UniProtKB-KW"/>
</dbReference>
<comment type="similarity">
    <text evidence="2">Belongs to the SLX4 family.</text>
</comment>
<protein>
    <recommendedName>
        <fullName evidence="7">Structure-specific endonuclease subunit SLX4</fullName>
    </recommendedName>
</protein>
<keyword evidence="9" id="KW-0540">Nuclease</keyword>
<dbReference type="AlphaFoldDB" id="A0A9W7W5B9"/>
<feature type="compositionally biased region" description="Basic residues" evidence="8">
    <location>
        <begin position="160"/>
        <end position="169"/>
    </location>
</feature>
<dbReference type="GO" id="GO:0033557">
    <property type="term" value="C:Slx1-Slx4 complex"/>
    <property type="evidence" value="ECO:0007669"/>
    <property type="project" value="InterPro"/>
</dbReference>
<evidence type="ECO:0000313" key="9">
    <source>
        <dbReference type="EMBL" id="KAH9838907.1"/>
    </source>
</evidence>
<feature type="compositionally biased region" description="Low complexity" evidence="8">
    <location>
        <begin position="75"/>
        <end position="88"/>
    </location>
</feature>
<organism evidence="9 10">
    <name type="scientific">Teratosphaeria destructans</name>
    <dbReference type="NCBI Taxonomy" id="418781"/>
    <lineage>
        <taxon>Eukaryota</taxon>
        <taxon>Fungi</taxon>
        <taxon>Dikarya</taxon>
        <taxon>Ascomycota</taxon>
        <taxon>Pezizomycotina</taxon>
        <taxon>Dothideomycetes</taxon>
        <taxon>Dothideomycetidae</taxon>
        <taxon>Mycosphaerellales</taxon>
        <taxon>Teratosphaeriaceae</taxon>
        <taxon>Teratosphaeria</taxon>
    </lineage>
</organism>
<reference evidence="9 10" key="2">
    <citation type="journal article" date="2021" name="Curr. Genet.">
        <title>Genetic response to nitrogen starvation in the aggressive Eucalyptus foliar pathogen Teratosphaeria destructans.</title>
        <authorList>
            <person name="Havenga M."/>
            <person name="Wingfield B.D."/>
            <person name="Wingfield M.J."/>
            <person name="Dreyer L.L."/>
            <person name="Roets F."/>
            <person name="Aylward J."/>
        </authorList>
    </citation>
    <scope>NUCLEOTIDE SEQUENCE [LARGE SCALE GENOMIC DNA]</scope>
    <source>
        <strain evidence="9">CMW44962</strain>
    </source>
</reference>
<feature type="region of interest" description="Disordered" evidence="8">
    <location>
        <begin position="148"/>
        <end position="178"/>
    </location>
</feature>
<proteinExistence type="inferred from homology"/>
<feature type="compositionally biased region" description="Basic and acidic residues" evidence="8">
    <location>
        <begin position="237"/>
        <end position="249"/>
    </location>
</feature>
<name>A0A9W7W5B9_9PEZI</name>
<dbReference type="EMBL" id="RIBY02000668">
    <property type="protein sequence ID" value="KAH9838907.1"/>
    <property type="molecule type" value="Genomic_DNA"/>
</dbReference>
<dbReference type="GO" id="GO:0004519">
    <property type="term" value="F:endonuclease activity"/>
    <property type="evidence" value="ECO:0007669"/>
    <property type="project" value="UniProtKB-KW"/>
</dbReference>
<keyword evidence="6" id="KW-0539">Nucleus</keyword>